<comment type="caution">
    <text evidence="1">The sequence shown here is derived from an EMBL/GenBank/DDBJ whole genome shotgun (WGS) entry which is preliminary data.</text>
</comment>
<proteinExistence type="predicted"/>
<dbReference type="Proteomes" id="UP000528945">
    <property type="component" value="Unassembled WGS sequence"/>
</dbReference>
<keyword evidence="2" id="KW-1185">Reference proteome</keyword>
<evidence type="ECO:0000313" key="1">
    <source>
        <dbReference type="EMBL" id="MBB3875319.1"/>
    </source>
</evidence>
<protein>
    <submittedName>
        <fullName evidence="1">Uncharacterized protein</fullName>
    </submittedName>
</protein>
<dbReference type="AlphaFoldDB" id="A0AAW3TRS3"/>
<gene>
    <name evidence="1" type="ORF">GGR47_001554</name>
</gene>
<dbReference type="RefSeq" id="WP_147035344.1">
    <property type="nucleotide sequence ID" value="NZ_JACIDB010000002.1"/>
</dbReference>
<accession>A0AAW3TRS3</accession>
<dbReference type="EMBL" id="JACIDB010000002">
    <property type="protein sequence ID" value="MBB3875319.1"/>
    <property type="molecule type" value="Genomic_DNA"/>
</dbReference>
<organism evidence="1 2">
    <name type="scientific">Sphingomonas aquatilis</name>
    <dbReference type="NCBI Taxonomy" id="93063"/>
    <lineage>
        <taxon>Bacteria</taxon>
        <taxon>Pseudomonadati</taxon>
        <taxon>Pseudomonadota</taxon>
        <taxon>Alphaproteobacteria</taxon>
        <taxon>Sphingomonadales</taxon>
        <taxon>Sphingomonadaceae</taxon>
        <taxon>Sphingomonas</taxon>
    </lineage>
</organism>
<name>A0AAW3TRS3_9SPHN</name>
<reference evidence="1 2" key="1">
    <citation type="submission" date="2020-08" db="EMBL/GenBank/DDBJ databases">
        <title>Genomic Encyclopedia of Type Strains, Phase IV (KMG-IV): sequencing the most valuable type-strain genomes for metagenomic binning, comparative biology and taxonomic classification.</title>
        <authorList>
            <person name="Goeker M."/>
        </authorList>
    </citation>
    <scope>NUCLEOTIDE SEQUENCE [LARGE SCALE GENOMIC DNA]</scope>
    <source>
        <strain evidence="1 2">DSM 15581</strain>
    </source>
</reference>
<evidence type="ECO:0000313" key="2">
    <source>
        <dbReference type="Proteomes" id="UP000528945"/>
    </source>
</evidence>
<sequence>MSWYRAGTVAVTNGGAIVTGTNTDFVSNTQVGEIFVGPDLKVYEVDVVTSATQISIKPPYQSASGAGQAYGIAPTQSFARDLALAFAGFKNTFGGILDTIGQGMFPDGTLAAPGIRFAADQDTGIARSQANTLLLITGGVERVSVTSGGLGLPGSSSIGFAPADRFDYLGNSVANYGVTFGVNLGGSPATVVAGYGAVVIATGSQERLRVGQSGAVGIGTATPAAKLHANEASGVPCYAMIGNPTGMTRIGVRSDGASQVLAYSNNQPLIFGSDNLAGTVTEWGRFDATGNLLAGVSSGTAHTFQKASGIGGAILNIVNCGTFFGCDATGFNGAASALKLWMNSTTGRSISASGTINASGADYAEYVRKSLACGTILKGDVCGIDSNGQLTRTWADARRYVVKSTDPNLVGGDTWAAHLGPRPEAPLYAAPAYDGPAEPTKPVEPAAFVPPVIEVPVQPVRADGEDDEAYLLRLAAFLNDRNATIAMAQAAADAQVEAAKAQVAYAAAVDQYQADLAAYRDAQAAYRTAVDAAEAAHAVALAAHGEALTAWEAELEAARQTVDRIAFSGQVPVNVDPDTLAACEAALGDGVAVYLVAVARGAGIGVTAVRETDMTLPLYMRRLGAVWAIRDGRPWIDVQHG</sequence>